<accession>A0ABD3V0D6</accession>
<dbReference type="EMBL" id="JBJQND010000014">
    <property type="protein sequence ID" value="KAL3854018.1"/>
    <property type="molecule type" value="Genomic_DNA"/>
</dbReference>
<dbReference type="AlphaFoldDB" id="A0ABD3V0D6"/>
<feature type="transmembrane region" description="Helical" evidence="2">
    <location>
        <begin position="151"/>
        <end position="173"/>
    </location>
</feature>
<evidence type="ECO:0000313" key="5">
    <source>
        <dbReference type="Proteomes" id="UP001634394"/>
    </source>
</evidence>
<reference evidence="4 5" key="1">
    <citation type="submission" date="2024-11" db="EMBL/GenBank/DDBJ databases">
        <title>Chromosome-level genome assembly of the freshwater bivalve Anodonta woodiana.</title>
        <authorList>
            <person name="Chen X."/>
        </authorList>
    </citation>
    <scope>NUCLEOTIDE SEQUENCE [LARGE SCALE GENOMIC DNA]</scope>
    <source>
        <strain evidence="4">MN2024</strain>
        <tissue evidence="4">Gills</tissue>
    </source>
</reference>
<evidence type="ECO:0000313" key="4">
    <source>
        <dbReference type="EMBL" id="KAL3854020.1"/>
    </source>
</evidence>
<evidence type="ECO:0000256" key="1">
    <source>
        <dbReference type="SAM" id="MobiDB-lite"/>
    </source>
</evidence>
<feature type="region of interest" description="Disordered" evidence="1">
    <location>
        <begin position="196"/>
        <end position="237"/>
    </location>
</feature>
<keyword evidence="2" id="KW-0812">Transmembrane</keyword>
<name>A0ABD3V0D6_SINWO</name>
<proteinExistence type="predicted"/>
<sequence>MAKLKSGWESYFVRFVVFSMIVAATHVEAARGGGIRGGGVRVRTRISSVRSSSSSGGFMSRYSGPSYSRSNWKTGFAVGYVWGASHYMTRRRYISNPDKEPTVCLNVVDLKNDTYGYFVCPMEDQSDSYEYCCGEEGEQTCCGFFDDPGRAAGTIIGIIVFCALVALAIYCCCKRKHIKKKLSGTFFSKKGSTQATQMSSFPTSTPYYPQPGATESQQPAPSSAAFGQGAPGDLPYSVNPAGGARTAPMPSYGAAPLGFYGQQGIYPVDGTKPPLPQEDVGMGNPPYPPTAATYPVPQGIGFSYSDPSAPAYGLAPPQGQGSPYPMAPPPAYSELK</sequence>
<dbReference type="EMBL" id="JBJQND010000014">
    <property type="protein sequence ID" value="KAL3854020.1"/>
    <property type="molecule type" value="Genomic_DNA"/>
</dbReference>
<feature type="signal peptide" evidence="3">
    <location>
        <begin position="1"/>
        <end position="29"/>
    </location>
</feature>
<evidence type="ECO:0000256" key="2">
    <source>
        <dbReference type="SAM" id="Phobius"/>
    </source>
</evidence>
<organism evidence="4 5">
    <name type="scientific">Sinanodonta woodiana</name>
    <name type="common">Chinese pond mussel</name>
    <name type="synonym">Anodonta woodiana</name>
    <dbReference type="NCBI Taxonomy" id="1069815"/>
    <lineage>
        <taxon>Eukaryota</taxon>
        <taxon>Metazoa</taxon>
        <taxon>Spiralia</taxon>
        <taxon>Lophotrochozoa</taxon>
        <taxon>Mollusca</taxon>
        <taxon>Bivalvia</taxon>
        <taxon>Autobranchia</taxon>
        <taxon>Heteroconchia</taxon>
        <taxon>Palaeoheterodonta</taxon>
        <taxon>Unionida</taxon>
        <taxon>Unionoidea</taxon>
        <taxon>Unionidae</taxon>
        <taxon>Unioninae</taxon>
        <taxon>Sinanodonta</taxon>
    </lineage>
</organism>
<evidence type="ECO:0000256" key="3">
    <source>
        <dbReference type="SAM" id="SignalP"/>
    </source>
</evidence>
<keyword evidence="2" id="KW-1133">Transmembrane helix</keyword>
<dbReference type="Proteomes" id="UP001634394">
    <property type="component" value="Unassembled WGS sequence"/>
</dbReference>
<comment type="caution">
    <text evidence="4">The sequence shown here is derived from an EMBL/GenBank/DDBJ whole genome shotgun (WGS) entry which is preliminary data.</text>
</comment>
<gene>
    <name evidence="4" type="ORF">ACJMK2_013302</name>
</gene>
<dbReference type="EMBL" id="JBJQND010000014">
    <property type="protein sequence ID" value="KAL3854019.1"/>
    <property type="molecule type" value="Genomic_DNA"/>
</dbReference>
<feature type="compositionally biased region" description="Pro residues" evidence="1">
    <location>
        <begin position="325"/>
        <end position="336"/>
    </location>
</feature>
<keyword evidence="5" id="KW-1185">Reference proteome</keyword>
<keyword evidence="2" id="KW-0472">Membrane</keyword>
<feature type="chain" id="PRO_5044725083" evidence="3">
    <location>
        <begin position="30"/>
        <end position="336"/>
    </location>
</feature>
<protein>
    <submittedName>
        <fullName evidence="4">Uncharacterized protein</fullName>
    </submittedName>
</protein>
<feature type="compositionally biased region" description="Polar residues" evidence="1">
    <location>
        <begin position="196"/>
        <end position="221"/>
    </location>
</feature>
<keyword evidence="3" id="KW-0732">Signal</keyword>
<feature type="region of interest" description="Disordered" evidence="1">
    <location>
        <begin position="305"/>
        <end position="336"/>
    </location>
</feature>